<dbReference type="GeneTree" id="ENSGT00940000154174"/>
<dbReference type="InterPro" id="IPR007052">
    <property type="entry name" value="CS_dom"/>
</dbReference>
<dbReference type="PANTHER" id="PTHR46983">
    <property type="entry name" value="CYSTEINE AND HISTIDINE-RICH DOMAIN-CONTAINING PROTEIN 1"/>
    <property type="match status" value="1"/>
</dbReference>
<dbReference type="PANTHER" id="PTHR46983:SF3">
    <property type="entry name" value="CHPADIPLOID STATE MAINTENANCE PROTEIN CHPA"/>
    <property type="match status" value="1"/>
</dbReference>
<dbReference type="Pfam" id="PF04969">
    <property type="entry name" value="CS"/>
    <property type="match status" value="1"/>
</dbReference>
<evidence type="ECO:0000256" key="1">
    <source>
        <dbReference type="SAM" id="SignalP"/>
    </source>
</evidence>
<reference evidence="3" key="1">
    <citation type="submission" date="2025-08" db="UniProtKB">
        <authorList>
            <consortium name="Ensembl"/>
        </authorList>
    </citation>
    <scope>IDENTIFICATION</scope>
</reference>
<dbReference type="InterPro" id="IPR008978">
    <property type="entry name" value="HSP20-like_chaperone"/>
</dbReference>
<dbReference type="SUPFAM" id="SSF49764">
    <property type="entry name" value="HSP20-like chaperones"/>
    <property type="match status" value="1"/>
</dbReference>
<organism evidence="3 4">
    <name type="scientific">Maylandia zebra</name>
    <name type="common">zebra mbuna</name>
    <dbReference type="NCBI Taxonomy" id="106582"/>
    <lineage>
        <taxon>Eukaryota</taxon>
        <taxon>Metazoa</taxon>
        <taxon>Chordata</taxon>
        <taxon>Craniata</taxon>
        <taxon>Vertebrata</taxon>
        <taxon>Euteleostomi</taxon>
        <taxon>Actinopterygii</taxon>
        <taxon>Neopterygii</taxon>
        <taxon>Teleostei</taxon>
        <taxon>Neoteleostei</taxon>
        <taxon>Acanthomorphata</taxon>
        <taxon>Ovalentaria</taxon>
        <taxon>Cichlomorphae</taxon>
        <taxon>Cichliformes</taxon>
        <taxon>Cichlidae</taxon>
        <taxon>African cichlids</taxon>
        <taxon>Pseudocrenilabrinae</taxon>
        <taxon>Haplochromini</taxon>
        <taxon>Maylandia</taxon>
        <taxon>Maylandia zebra complex</taxon>
    </lineage>
</organism>
<name>A0A3P9DBH8_9CICH</name>
<sequence>STGWSCSCSRRINKCYSFLMMIILSFSDSLYLQGTTVMPCRFDWHQTGSQVIISIYAKNSLPELSYVEANSTTVNVHVMFEGDKEFEQKIILWGVSDHLVAVNLLASKMEVSLKKAEPITWARLDLPSLPQNQEQENTNHT</sequence>
<dbReference type="Ensembl" id="ENSMZET00005032761.1">
    <property type="protein sequence ID" value="ENSMZEP00005031729.1"/>
    <property type="gene ID" value="ENSMZEG00005023667.1"/>
</dbReference>
<evidence type="ECO:0000313" key="4">
    <source>
        <dbReference type="Proteomes" id="UP000265160"/>
    </source>
</evidence>
<proteinExistence type="predicted"/>
<feature type="domain" description="CS" evidence="2">
    <location>
        <begin position="37"/>
        <end position="125"/>
    </location>
</feature>
<feature type="signal peptide" evidence="1">
    <location>
        <begin position="1"/>
        <end position="29"/>
    </location>
</feature>
<dbReference type="Proteomes" id="UP000265160">
    <property type="component" value="Unplaced"/>
</dbReference>
<dbReference type="AlphaFoldDB" id="A0A3P9DBH8"/>
<keyword evidence="4" id="KW-1185">Reference proteome</keyword>
<evidence type="ECO:0000259" key="2">
    <source>
        <dbReference type="PROSITE" id="PS51203"/>
    </source>
</evidence>
<protein>
    <recommendedName>
        <fullName evidence="2">CS domain-containing protein</fullName>
    </recommendedName>
</protein>
<dbReference type="PROSITE" id="PS51203">
    <property type="entry name" value="CS"/>
    <property type="match status" value="1"/>
</dbReference>
<evidence type="ECO:0000313" key="3">
    <source>
        <dbReference type="Ensembl" id="ENSMZEP00005031729.1"/>
    </source>
</evidence>
<dbReference type="Gene3D" id="2.60.40.790">
    <property type="match status" value="1"/>
</dbReference>
<keyword evidence="1" id="KW-0732">Signal</keyword>
<dbReference type="STRING" id="106582.ENSMZEP00005031729"/>
<reference evidence="3" key="2">
    <citation type="submission" date="2025-09" db="UniProtKB">
        <authorList>
            <consortium name="Ensembl"/>
        </authorList>
    </citation>
    <scope>IDENTIFICATION</scope>
</reference>
<dbReference type="InterPro" id="IPR039790">
    <property type="entry name" value="CHRD1"/>
</dbReference>
<accession>A0A3P9DBH8</accession>
<feature type="chain" id="PRO_5018106975" description="CS domain-containing protein" evidence="1">
    <location>
        <begin position="30"/>
        <end position="141"/>
    </location>
</feature>